<evidence type="ECO:0000256" key="3">
    <source>
        <dbReference type="ARBA" id="ARBA00022606"/>
    </source>
</evidence>
<keyword evidence="6 10" id="KW-1133">Transmembrane helix</keyword>
<evidence type="ECO:0000256" key="10">
    <source>
        <dbReference type="SAM" id="Phobius"/>
    </source>
</evidence>
<evidence type="ECO:0000313" key="12">
    <source>
        <dbReference type="Proteomes" id="UP001168990"/>
    </source>
</evidence>
<evidence type="ECO:0000256" key="7">
    <source>
        <dbReference type="ARBA" id="ARBA00023136"/>
    </source>
</evidence>
<dbReference type="EMBL" id="JAQQBS010000002">
    <property type="protein sequence ID" value="KAK0174129.1"/>
    <property type="molecule type" value="Genomic_DNA"/>
</dbReference>
<dbReference type="GO" id="GO:0005549">
    <property type="term" value="F:odorant binding"/>
    <property type="evidence" value="ECO:0007669"/>
    <property type="project" value="InterPro"/>
</dbReference>
<name>A0AA39KUE0_9HYME</name>
<keyword evidence="2" id="KW-1003">Cell membrane</keyword>
<reference evidence="11" key="1">
    <citation type="journal article" date="2023" name="bioRxiv">
        <title>Scaffold-level genome assemblies of two parasitoid biocontrol wasps reveal the parthenogenesis mechanism and an associated novel virus.</title>
        <authorList>
            <person name="Inwood S."/>
            <person name="Skelly J."/>
            <person name="Guhlin J."/>
            <person name="Harrop T."/>
            <person name="Goldson S."/>
            <person name="Dearden P."/>
        </authorList>
    </citation>
    <scope>NUCLEOTIDE SEQUENCE</scope>
    <source>
        <strain evidence="11">Irish</strain>
        <tissue evidence="11">Whole body</tissue>
    </source>
</reference>
<evidence type="ECO:0000313" key="11">
    <source>
        <dbReference type="EMBL" id="KAK0174129.1"/>
    </source>
</evidence>
<dbReference type="PANTHER" id="PTHR21137">
    <property type="entry name" value="ODORANT RECEPTOR"/>
    <property type="match status" value="1"/>
</dbReference>
<dbReference type="PANTHER" id="PTHR21137:SF35">
    <property type="entry name" value="ODORANT RECEPTOR 19A-RELATED"/>
    <property type="match status" value="1"/>
</dbReference>
<comment type="caution">
    <text evidence="11">The sequence shown here is derived from an EMBL/GenBank/DDBJ whole genome shotgun (WGS) entry which is preliminary data.</text>
</comment>
<accession>A0AA39KUE0</accession>
<feature type="transmembrane region" description="Helical" evidence="10">
    <location>
        <begin position="40"/>
        <end position="59"/>
    </location>
</feature>
<dbReference type="GO" id="GO:0005886">
    <property type="term" value="C:plasma membrane"/>
    <property type="evidence" value="ECO:0007669"/>
    <property type="project" value="UniProtKB-SubCell"/>
</dbReference>
<evidence type="ECO:0000256" key="8">
    <source>
        <dbReference type="ARBA" id="ARBA00023170"/>
    </source>
</evidence>
<feature type="transmembrane region" description="Helical" evidence="10">
    <location>
        <begin position="135"/>
        <end position="156"/>
    </location>
</feature>
<keyword evidence="7 10" id="KW-0472">Membrane</keyword>
<organism evidence="11 12">
    <name type="scientific">Microctonus aethiopoides</name>
    <dbReference type="NCBI Taxonomy" id="144406"/>
    <lineage>
        <taxon>Eukaryota</taxon>
        <taxon>Metazoa</taxon>
        <taxon>Ecdysozoa</taxon>
        <taxon>Arthropoda</taxon>
        <taxon>Hexapoda</taxon>
        <taxon>Insecta</taxon>
        <taxon>Pterygota</taxon>
        <taxon>Neoptera</taxon>
        <taxon>Endopterygota</taxon>
        <taxon>Hymenoptera</taxon>
        <taxon>Apocrita</taxon>
        <taxon>Ichneumonoidea</taxon>
        <taxon>Braconidae</taxon>
        <taxon>Euphorinae</taxon>
        <taxon>Microctonus</taxon>
    </lineage>
</organism>
<sequence>MSTSHTQAFKDYEWLIKSTRIGMKSCGIWPDRQRPRWQKFFMNIQVMIITLWVINFVVLPSLRALIKVWGNMTLIIDNFTMLLPFSTAIFKLVVIWYKEEDVTNLFIELREDWIKLKTVKEREIMIRNGKISRTVTVFSYILILWVVVTHYTPFWIAGIIPRTHNNITDGERALPMQTIYFHNVITNDKNFQLTGIAQAISSLVAGSSYTTVDCVFGTLILHISGQLEILKSRIENMCNNYNDIIHDDPMYFKKILRDNMQIHQKLIRYAVHSAAYNSQWFNLKPREMSQLVMIIARAQKPLIITAGKFAPISLSTFASLTKTSAGYISMLFAVKS</sequence>
<dbReference type="GO" id="GO:0007165">
    <property type="term" value="P:signal transduction"/>
    <property type="evidence" value="ECO:0007669"/>
    <property type="project" value="UniProtKB-KW"/>
</dbReference>
<comment type="subcellular location">
    <subcellularLocation>
        <location evidence="1">Cell membrane</location>
        <topology evidence="1">Multi-pass membrane protein</topology>
    </subcellularLocation>
</comment>
<keyword evidence="5" id="KW-0552">Olfaction</keyword>
<feature type="transmembrane region" description="Helical" evidence="10">
    <location>
        <begin position="79"/>
        <end position="97"/>
    </location>
</feature>
<keyword evidence="3" id="KW-0716">Sensory transduction</keyword>
<reference evidence="11" key="2">
    <citation type="submission" date="2023-03" db="EMBL/GenBank/DDBJ databases">
        <authorList>
            <person name="Inwood S.N."/>
            <person name="Skelly J.G."/>
            <person name="Guhlin J."/>
            <person name="Harrop T.W.R."/>
            <person name="Goldson S.G."/>
            <person name="Dearden P.K."/>
        </authorList>
    </citation>
    <scope>NUCLEOTIDE SEQUENCE</scope>
    <source>
        <strain evidence="11">Irish</strain>
        <tissue evidence="11">Whole body</tissue>
    </source>
</reference>
<protein>
    <recommendedName>
        <fullName evidence="13">Odorant receptor</fullName>
    </recommendedName>
</protein>
<evidence type="ECO:0000256" key="4">
    <source>
        <dbReference type="ARBA" id="ARBA00022692"/>
    </source>
</evidence>
<evidence type="ECO:0000256" key="6">
    <source>
        <dbReference type="ARBA" id="ARBA00022989"/>
    </source>
</evidence>
<evidence type="ECO:0000256" key="1">
    <source>
        <dbReference type="ARBA" id="ARBA00004651"/>
    </source>
</evidence>
<evidence type="ECO:0000256" key="5">
    <source>
        <dbReference type="ARBA" id="ARBA00022725"/>
    </source>
</evidence>
<evidence type="ECO:0000256" key="2">
    <source>
        <dbReference type="ARBA" id="ARBA00022475"/>
    </source>
</evidence>
<dbReference type="Pfam" id="PF02949">
    <property type="entry name" value="7tm_6"/>
    <property type="match status" value="1"/>
</dbReference>
<dbReference type="GO" id="GO:0004984">
    <property type="term" value="F:olfactory receptor activity"/>
    <property type="evidence" value="ECO:0007669"/>
    <property type="project" value="InterPro"/>
</dbReference>
<evidence type="ECO:0008006" key="13">
    <source>
        <dbReference type="Google" id="ProtNLM"/>
    </source>
</evidence>
<dbReference type="AlphaFoldDB" id="A0AA39KUE0"/>
<keyword evidence="8" id="KW-0675">Receptor</keyword>
<proteinExistence type="predicted"/>
<evidence type="ECO:0000256" key="9">
    <source>
        <dbReference type="ARBA" id="ARBA00023224"/>
    </source>
</evidence>
<dbReference type="InterPro" id="IPR004117">
    <property type="entry name" value="7tm6_olfct_rcpt"/>
</dbReference>
<gene>
    <name evidence="11" type="ORF">PV328_007239</name>
</gene>
<keyword evidence="12" id="KW-1185">Reference proteome</keyword>
<keyword evidence="4 10" id="KW-0812">Transmembrane</keyword>
<keyword evidence="9" id="KW-0807">Transducer</keyword>
<dbReference type="Proteomes" id="UP001168990">
    <property type="component" value="Unassembled WGS sequence"/>
</dbReference>